<dbReference type="InterPro" id="IPR012429">
    <property type="entry name" value="HGSNAT_cat"/>
</dbReference>
<evidence type="ECO:0000313" key="5">
    <source>
        <dbReference type="Proteomes" id="UP001197247"/>
    </source>
</evidence>
<keyword evidence="2" id="KW-0812">Transmembrane</keyword>
<feature type="transmembrane region" description="Helical" evidence="2">
    <location>
        <begin position="227"/>
        <end position="251"/>
    </location>
</feature>
<sequence length="413" mass="42323">MPDSPGEPVDGDGAPTAPPLPGSAPRLTGIDVARSFALFGMMATHVLLGAGSDDGAMGAVHQIAGGRAAALFAVLAGVGLALASGGERPTPRRIARARHVTLVRSGALVALGLTLGLADTPVAIILAYYGVLFLVAVPVLAWPARRLAAAAVICAVVTPAVSHWLRGAGGLDEASGENLSWATLFPLVPAVRHLLLTGYYPVLTWTTYLFAGLAVGRLALRSPRVAAAVAATGAALAAGSWLVSVAAVHLAGGFGSLVTEGLLPRYSADGRTPNDGFYGTTPVNDPWWLLVRVAHSGSITDLVHTVGTSLLVLGLTLLAVHALTRRKPVPALVRVPLRMLAAAGSMTLTLYCVHVLAVGVNTGALREPIVPAWPYLVLNVVGAIIIALLWGAPRRRGPLEEAIVSMAGVAARG</sequence>
<dbReference type="RefSeq" id="WP_214160438.1">
    <property type="nucleotide sequence ID" value="NZ_JAHBAY010000021.1"/>
</dbReference>
<name>A0ABS5TSV9_9ACTN</name>
<feature type="region of interest" description="Disordered" evidence="1">
    <location>
        <begin position="1"/>
        <end position="26"/>
    </location>
</feature>
<organism evidence="4 5">
    <name type="scientific">Kineosporia corallincola</name>
    <dbReference type="NCBI Taxonomy" id="2835133"/>
    <lineage>
        <taxon>Bacteria</taxon>
        <taxon>Bacillati</taxon>
        <taxon>Actinomycetota</taxon>
        <taxon>Actinomycetes</taxon>
        <taxon>Kineosporiales</taxon>
        <taxon>Kineosporiaceae</taxon>
        <taxon>Kineosporia</taxon>
    </lineage>
</organism>
<evidence type="ECO:0000259" key="3">
    <source>
        <dbReference type="Pfam" id="PF07786"/>
    </source>
</evidence>
<dbReference type="Proteomes" id="UP001197247">
    <property type="component" value="Unassembled WGS sequence"/>
</dbReference>
<keyword evidence="2" id="KW-0472">Membrane</keyword>
<feature type="domain" description="Heparan-alpha-glucosaminide N-acetyltransferase catalytic" evidence="3">
    <location>
        <begin position="26"/>
        <end position="226"/>
    </location>
</feature>
<evidence type="ECO:0000313" key="4">
    <source>
        <dbReference type="EMBL" id="MBT0773902.1"/>
    </source>
</evidence>
<feature type="transmembrane region" description="Helical" evidence="2">
    <location>
        <begin position="302"/>
        <end position="323"/>
    </location>
</feature>
<evidence type="ECO:0000256" key="1">
    <source>
        <dbReference type="SAM" id="MobiDB-lite"/>
    </source>
</evidence>
<keyword evidence="2" id="KW-1133">Transmembrane helix</keyword>
<protein>
    <submittedName>
        <fullName evidence="4">DUF1624 domain-containing protein</fullName>
    </submittedName>
</protein>
<feature type="transmembrane region" description="Helical" evidence="2">
    <location>
        <begin position="122"/>
        <end position="140"/>
    </location>
</feature>
<feature type="transmembrane region" description="Helical" evidence="2">
    <location>
        <begin position="335"/>
        <end position="360"/>
    </location>
</feature>
<accession>A0ABS5TSV9</accession>
<feature type="transmembrane region" description="Helical" evidence="2">
    <location>
        <begin position="97"/>
        <end position="116"/>
    </location>
</feature>
<gene>
    <name evidence="4" type="ORF">KIH74_33470</name>
</gene>
<comment type="caution">
    <text evidence="4">The sequence shown here is derived from an EMBL/GenBank/DDBJ whole genome shotgun (WGS) entry which is preliminary data.</text>
</comment>
<dbReference type="EMBL" id="JAHBAY010000021">
    <property type="protein sequence ID" value="MBT0773902.1"/>
    <property type="molecule type" value="Genomic_DNA"/>
</dbReference>
<dbReference type="Pfam" id="PF07786">
    <property type="entry name" value="HGSNAT_cat"/>
    <property type="match status" value="1"/>
</dbReference>
<evidence type="ECO:0000256" key="2">
    <source>
        <dbReference type="SAM" id="Phobius"/>
    </source>
</evidence>
<proteinExistence type="predicted"/>
<feature type="transmembrane region" description="Helical" evidence="2">
    <location>
        <begin position="372"/>
        <end position="392"/>
    </location>
</feature>
<feature type="transmembrane region" description="Helical" evidence="2">
    <location>
        <begin position="147"/>
        <end position="165"/>
    </location>
</feature>
<feature type="transmembrane region" description="Helical" evidence="2">
    <location>
        <begin position="63"/>
        <end position="85"/>
    </location>
</feature>
<reference evidence="4 5" key="1">
    <citation type="submission" date="2021-05" db="EMBL/GenBank/DDBJ databases">
        <title>Kineosporia and Streptomyces sp. nov. two new marine actinobacteria isolated from Coral.</title>
        <authorList>
            <person name="Buangrab K."/>
            <person name="Sutthacheep M."/>
            <person name="Yeemin T."/>
            <person name="Harunari E."/>
            <person name="Igarashi Y."/>
            <person name="Kanchanasin P."/>
            <person name="Tanasupawat S."/>
            <person name="Phongsopitanun W."/>
        </authorList>
    </citation>
    <scope>NUCLEOTIDE SEQUENCE [LARGE SCALE GENOMIC DNA]</scope>
    <source>
        <strain evidence="4 5">J2-2</strain>
    </source>
</reference>
<feature type="transmembrane region" description="Helical" evidence="2">
    <location>
        <begin position="199"/>
        <end position="220"/>
    </location>
</feature>
<keyword evidence="5" id="KW-1185">Reference proteome</keyword>